<dbReference type="OrthoDB" id="5178565at2"/>
<keyword evidence="2" id="KW-0670">Pyruvate</keyword>
<dbReference type="Proteomes" id="UP000267164">
    <property type="component" value="Chromosome"/>
</dbReference>
<reference evidence="2 3" key="1">
    <citation type="submission" date="2018-09" db="EMBL/GenBank/DDBJ databases">
        <title>Nocardia yunnanensis sp. nov., an actinomycete isolated from a soil sample.</title>
        <authorList>
            <person name="Zhang J."/>
        </authorList>
    </citation>
    <scope>NUCLEOTIDE SEQUENCE [LARGE SCALE GENOMIC DNA]</scope>
    <source>
        <strain evidence="2 3">CFHS0054</strain>
    </source>
</reference>
<evidence type="ECO:0000259" key="1">
    <source>
        <dbReference type="Pfam" id="PF11716"/>
    </source>
</evidence>
<dbReference type="Gene3D" id="1.20.120.450">
    <property type="entry name" value="dinb family like domain"/>
    <property type="match status" value="1"/>
</dbReference>
<accession>A0A386ZJU0</accession>
<dbReference type="InterPro" id="IPR017517">
    <property type="entry name" value="Maleyloyr_isom"/>
</dbReference>
<keyword evidence="3" id="KW-1185">Reference proteome</keyword>
<organism evidence="2 3">
    <name type="scientific">Nocardia yunnanensis</name>
    <dbReference type="NCBI Taxonomy" id="2382165"/>
    <lineage>
        <taxon>Bacteria</taxon>
        <taxon>Bacillati</taxon>
        <taxon>Actinomycetota</taxon>
        <taxon>Actinomycetes</taxon>
        <taxon>Mycobacteriales</taxon>
        <taxon>Nocardiaceae</taxon>
        <taxon>Nocardia</taxon>
    </lineage>
</organism>
<keyword evidence="2" id="KW-0413">Isomerase</keyword>
<sequence length="197" mass="22102">MIVQERTDLANLLRELTTQEWERESLCLGWRVRDVIAHLLYEATPPLTYGFEFLRARGSADKLNDLYVRRAQSMTTAELLRRFEATIGGGLAATTLPRVALADLLVHHQDIRRPLGRDRKVPEDRLRTVLRHPDPFLRTGLRTKGLRLTATDVDWTQGHGPEVQGPGEAIILAGAGRRAALDDLSGEGVQILRNRLG</sequence>
<dbReference type="InterPro" id="IPR024344">
    <property type="entry name" value="MDMPI_metal-binding"/>
</dbReference>
<dbReference type="GO" id="GO:0016853">
    <property type="term" value="F:isomerase activity"/>
    <property type="evidence" value="ECO:0007669"/>
    <property type="project" value="UniProtKB-KW"/>
</dbReference>
<gene>
    <name evidence="2" type="ORF">D7D52_27245</name>
</gene>
<dbReference type="AlphaFoldDB" id="A0A386ZJU0"/>
<dbReference type="SUPFAM" id="SSF109854">
    <property type="entry name" value="DinB/YfiT-like putative metalloenzymes"/>
    <property type="match status" value="1"/>
</dbReference>
<dbReference type="InterPro" id="IPR034660">
    <property type="entry name" value="DinB/YfiT-like"/>
</dbReference>
<dbReference type="Pfam" id="PF11716">
    <property type="entry name" value="MDMPI_N"/>
    <property type="match status" value="1"/>
</dbReference>
<proteinExistence type="predicted"/>
<feature type="domain" description="Mycothiol-dependent maleylpyruvate isomerase metal-binding" evidence="1">
    <location>
        <begin position="4"/>
        <end position="44"/>
    </location>
</feature>
<dbReference type="KEGG" id="nyu:D7D52_27245"/>
<dbReference type="NCBIfam" id="TIGR03083">
    <property type="entry name" value="maleylpyruvate isomerase family mycothiol-dependent enzyme"/>
    <property type="match status" value="1"/>
</dbReference>
<evidence type="ECO:0000313" key="3">
    <source>
        <dbReference type="Proteomes" id="UP000267164"/>
    </source>
</evidence>
<name>A0A386ZJU0_9NOCA</name>
<protein>
    <submittedName>
        <fullName evidence="2">Maleylpyruvate isomerase family mycothiol-dependent enzyme</fullName>
    </submittedName>
</protein>
<dbReference type="GO" id="GO:0046872">
    <property type="term" value="F:metal ion binding"/>
    <property type="evidence" value="ECO:0007669"/>
    <property type="project" value="InterPro"/>
</dbReference>
<evidence type="ECO:0000313" key="2">
    <source>
        <dbReference type="EMBL" id="AYF76889.1"/>
    </source>
</evidence>
<dbReference type="EMBL" id="CP032568">
    <property type="protein sequence ID" value="AYF76889.1"/>
    <property type="molecule type" value="Genomic_DNA"/>
</dbReference>